<comment type="subcellular location">
    <subcellularLocation>
        <location evidence="1">Cell membrane</location>
        <topology evidence="1">Single-pass type I membrane protein</topology>
    </subcellularLocation>
</comment>
<dbReference type="STRING" id="7868.ENSCMIP00000034574"/>
<gene>
    <name evidence="13" type="primary">amn</name>
</gene>
<feature type="transmembrane region" description="Helical" evidence="10">
    <location>
        <begin position="375"/>
        <end position="397"/>
    </location>
</feature>
<reference evidence="12 14" key="3">
    <citation type="journal article" date="2014" name="Nature">
        <title>Elephant shark genome provides unique insights into gnathostome evolution.</title>
        <authorList>
            <consortium name="International Elephant Shark Genome Sequencing Consortium"/>
            <person name="Venkatesh B."/>
            <person name="Lee A.P."/>
            <person name="Ravi V."/>
            <person name="Maurya A.K."/>
            <person name="Lian M.M."/>
            <person name="Swann J.B."/>
            <person name="Ohta Y."/>
            <person name="Flajnik M.F."/>
            <person name="Sutoh Y."/>
            <person name="Kasahara M."/>
            <person name="Hoon S."/>
            <person name="Gangu V."/>
            <person name="Roy S.W."/>
            <person name="Irimia M."/>
            <person name="Korzh V."/>
            <person name="Kondrychyn I."/>
            <person name="Lim Z.W."/>
            <person name="Tay B.H."/>
            <person name="Tohari S."/>
            <person name="Kong K.W."/>
            <person name="Ho S."/>
            <person name="Lorente-Galdos B."/>
            <person name="Quilez J."/>
            <person name="Marques-Bonet T."/>
            <person name="Raney B.J."/>
            <person name="Ingham P.W."/>
            <person name="Tay A."/>
            <person name="Hillier L.W."/>
            <person name="Minx P."/>
            <person name="Boehm T."/>
            <person name="Wilson R.K."/>
            <person name="Brenner S."/>
            <person name="Warren W.C."/>
        </authorList>
    </citation>
    <scope>NUCLEOTIDE SEQUENCE</scope>
    <source>
        <tissue evidence="12">Intestine</tissue>
    </source>
</reference>
<dbReference type="KEGG" id="cmk:103175323"/>
<dbReference type="EMBL" id="JW864933">
    <property type="protein sequence ID" value="AFO97450.1"/>
    <property type="molecule type" value="mRNA"/>
</dbReference>
<evidence type="ECO:0000313" key="12">
    <source>
        <dbReference type="EMBL" id="AFO97450.1"/>
    </source>
</evidence>
<dbReference type="InterPro" id="IPR026112">
    <property type="entry name" value="AMN"/>
</dbReference>
<keyword evidence="8 10" id="KW-1133">Transmembrane helix</keyword>
<evidence type="ECO:0000313" key="13">
    <source>
        <dbReference type="Ensembl" id="ENSCMIP00000034574.1"/>
    </source>
</evidence>
<accession>V9KHM3</accession>
<evidence type="ECO:0000256" key="3">
    <source>
        <dbReference type="ARBA" id="ARBA00022448"/>
    </source>
</evidence>
<evidence type="ECO:0000256" key="10">
    <source>
        <dbReference type="SAM" id="Phobius"/>
    </source>
</evidence>
<dbReference type="GO" id="GO:0016324">
    <property type="term" value="C:apical plasma membrane"/>
    <property type="evidence" value="ECO:0007669"/>
    <property type="project" value="TreeGrafter"/>
</dbReference>
<feature type="signal peptide" evidence="11">
    <location>
        <begin position="1"/>
        <end position="18"/>
    </location>
</feature>
<evidence type="ECO:0000256" key="1">
    <source>
        <dbReference type="ARBA" id="ARBA00004251"/>
    </source>
</evidence>
<evidence type="ECO:0000256" key="2">
    <source>
        <dbReference type="ARBA" id="ARBA00021200"/>
    </source>
</evidence>
<name>V9KHM3_CALMI</name>
<evidence type="ECO:0000256" key="8">
    <source>
        <dbReference type="ARBA" id="ARBA00022989"/>
    </source>
</evidence>
<reference evidence="14" key="1">
    <citation type="journal article" date="2006" name="Science">
        <title>Ancient noncoding elements conserved in the human genome.</title>
        <authorList>
            <person name="Venkatesh B."/>
            <person name="Kirkness E.F."/>
            <person name="Loh Y.H."/>
            <person name="Halpern A.L."/>
            <person name="Lee A.P."/>
            <person name="Johnson J."/>
            <person name="Dandona N."/>
            <person name="Viswanathan L.D."/>
            <person name="Tay A."/>
            <person name="Venter J.C."/>
            <person name="Strausberg R.L."/>
            <person name="Brenner S."/>
        </authorList>
    </citation>
    <scope>NUCLEOTIDE SEQUENCE [LARGE SCALE GENOMIC DNA]</scope>
</reference>
<dbReference type="GO" id="GO:0015031">
    <property type="term" value="P:protein transport"/>
    <property type="evidence" value="ECO:0007669"/>
    <property type="project" value="UniProtKB-KW"/>
</dbReference>
<evidence type="ECO:0000256" key="6">
    <source>
        <dbReference type="ARBA" id="ARBA00022729"/>
    </source>
</evidence>
<evidence type="ECO:0000313" key="14">
    <source>
        <dbReference type="Proteomes" id="UP000314986"/>
    </source>
</evidence>
<evidence type="ECO:0000256" key="11">
    <source>
        <dbReference type="SAM" id="SignalP"/>
    </source>
</evidence>
<dbReference type="AlphaFoldDB" id="V9KHM3"/>
<keyword evidence="14" id="KW-1185">Reference proteome</keyword>
<dbReference type="CTD" id="81693"/>
<keyword evidence="5 10" id="KW-0812">Transmembrane</keyword>
<reference evidence="14" key="2">
    <citation type="journal article" date="2007" name="PLoS Biol.">
        <title>Survey sequencing and comparative analysis of the elephant shark (Callorhinchus milii) genome.</title>
        <authorList>
            <person name="Venkatesh B."/>
            <person name="Kirkness E.F."/>
            <person name="Loh Y.H."/>
            <person name="Halpern A.L."/>
            <person name="Lee A.P."/>
            <person name="Johnson J."/>
            <person name="Dandona N."/>
            <person name="Viswanathan L.D."/>
            <person name="Tay A."/>
            <person name="Venter J.C."/>
            <person name="Strausberg R.L."/>
            <person name="Brenner S."/>
        </authorList>
    </citation>
    <scope>NUCLEOTIDE SEQUENCE [LARGE SCALE GENOMIC DNA]</scope>
</reference>
<keyword evidence="7" id="KW-0653">Protein transport</keyword>
<reference evidence="13" key="4">
    <citation type="submission" date="2025-05" db="UniProtKB">
        <authorList>
            <consortium name="Ensembl"/>
        </authorList>
    </citation>
    <scope>IDENTIFICATION</scope>
</reference>
<keyword evidence="9 10" id="KW-0472">Membrane</keyword>
<evidence type="ECO:0000256" key="5">
    <source>
        <dbReference type="ARBA" id="ARBA00022692"/>
    </source>
</evidence>
<organism evidence="12">
    <name type="scientific">Callorhinchus milii</name>
    <name type="common">Ghost shark</name>
    <dbReference type="NCBI Taxonomy" id="7868"/>
    <lineage>
        <taxon>Eukaryota</taxon>
        <taxon>Metazoa</taxon>
        <taxon>Chordata</taxon>
        <taxon>Craniata</taxon>
        <taxon>Vertebrata</taxon>
        <taxon>Chondrichthyes</taxon>
        <taxon>Holocephali</taxon>
        <taxon>Chimaeriformes</taxon>
        <taxon>Callorhinchidae</taxon>
        <taxon>Callorhinchus</taxon>
    </lineage>
</organism>
<feature type="chain" id="PRO_5044739511" description="Protein amnionless" evidence="11">
    <location>
        <begin position="19"/>
        <end position="483"/>
    </location>
</feature>
<evidence type="ECO:0000256" key="9">
    <source>
        <dbReference type="ARBA" id="ARBA00023136"/>
    </source>
</evidence>
<dbReference type="GO" id="GO:0030139">
    <property type="term" value="C:endocytic vesicle"/>
    <property type="evidence" value="ECO:0007669"/>
    <property type="project" value="TreeGrafter"/>
</dbReference>
<dbReference type="GeneID" id="103175323"/>
<dbReference type="OrthoDB" id="10067964at2759"/>
<dbReference type="Ensembl" id="ENSCMIT00000035093.1">
    <property type="protein sequence ID" value="ENSCMIP00000034574.1"/>
    <property type="gene ID" value="ENSCMIG00000014649.1"/>
</dbReference>
<dbReference type="PANTHER" id="PTHR14995">
    <property type="entry name" value="AMNIONLESS"/>
    <property type="match status" value="1"/>
</dbReference>
<sequence>MNPAHLILCSLLFDVSNALHREWIPDTDFHNATNWDKGRVPCKNDHVYFSRDQSVSVFVESPLALMDMKIPVNGEFIFKQGAGFVASDGQSEAGCEKGEDITFKNPNRYQWFDPKYWLTPLSSAELENEPYLFTMDEERVPCQYDDIIFQPESSFRVGLDTDAPQINVKTISIMNKKFTSNEEFGQYQLTNTGKLQFHGSGSISLTNKSCEDKSGCECGNSANLGRICSNLQQDSGSQCPGLHCANALKPQGHCCGICGAIIYLEYNHLFDIEAYREQLINSFLGLSDYRDTQMAISKVYKERSSAKAISDKGVPQIQVVLIDSETESKSGTLAAKLAQDIMEDIKSQGNVFGITEAEHMIATGIAGDRGSSGQIAGIVVGIFIAALLFGGFLYLILSGKIRVRFPLGLRSDEDCTHLETSGPNDEEIDQGFDNPTFNTLPDMPAECNAICSEEIRVRKIAISPSQMDYPNPLFETACSEKDC</sequence>
<dbReference type="GO" id="GO:0006898">
    <property type="term" value="P:receptor-mediated endocytosis"/>
    <property type="evidence" value="ECO:0007669"/>
    <property type="project" value="TreeGrafter"/>
</dbReference>
<keyword evidence="3" id="KW-0813">Transport</keyword>
<dbReference type="Pfam" id="PF14828">
    <property type="entry name" value="Amnionless"/>
    <property type="match status" value="1"/>
</dbReference>
<keyword evidence="6 11" id="KW-0732">Signal</keyword>
<dbReference type="RefSeq" id="XP_007886496.1">
    <property type="nucleotide sequence ID" value="XM_007888305.2"/>
</dbReference>
<evidence type="ECO:0000256" key="7">
    <source>
        <dbReference type="ARBA" id="ARBA00022927"/>
    </source>
</evidence>
<dbReference type="PANTHER" id="PTHR14995:SF2">
    <property type="entry name" value="PROTEIN AMNIONLESS"/>
    <property type="match status" value="1"/>
</dbReference>
<dbReference type="Proteomes" id="UP000314986">
    <property type="component" value="Unassembled WGS sequence"/>
</dbReference>
<dbReference type="OMA" id="NALYKQW"/>
<proteinExistence type="evidence at transcript level"/>
<dbReference type="GeneTree" id="ENSGT00390000007463"/>
<evidence type="ECO:0000256" key="4">
    <source>
        <dbReference type="ARBA" id="ARBA00022475"/>
    </source>
</evidence>
<protein>
    <recommendedName>
        <fullName evidence="2">Protein amnionless</fullName>
    </recommendedName>
</protein>
<keyword evidence="4" id="KW-1003">Cell membrane</keyword>